<accession>A0ABQ9HNX1</accession>
<dbReference type="Gene3D" id="3.30.420.10">
    <property type="entry name" value="Ribonuclease H-like superfamily/Ribonuclease H"/>
    <property type="match status" value="1"/>
</dbReference>
<dbReference type="EMBL" id="JARBHB010000004">
    <property type="protein sequence ID" value="KAJ8886079.1"/>
    <property type="molecule type" value="Genomic_DNA"/>
</dbReference>
<dbReference type="Proteomes" id="UP001159363">
    <property type="component" value="Chromosome X"/>
</dbReference>
<evidence type="ECO:0000313" key="3">
    <source>
        <dbReference type="Proteomes" id="UP001159363"/>
    </source>
</evidence>
<comment type="caution">
    <text evidence="2">The sequence shown here is derived from an EMBL/GenBank/DDBJ whole genome shotgun (WGS) entry which is preliminary data.</text>
</comment>
<reference evidence="2 3" key="1">
    <citation type="submission" date="2023-02" db="EMBL/GenBank/DDBJ databases">
        <title>LHISI_Scaffold_Assembly.</title>
        <authorList>
            <person name="Stuart O.P."/>
            <person name="Cleave R."/>
            <person name="Magrath M.J.L."/>
            <person name="Mikheyev A.S."/>
        </authorList>
    </citation>
    <scope>NUCLEOTIDE SEQUENCE [LARGE SCALE GENOMIC DNA]</scope>
    <source>
        <strain evidence="2">Daus_M_001</strain>
        <tissue evidence="2">Leg muscle</tissue>
    </source>
</reference>
<proteinExistence type="predicted"/>
<organism evidence="2 3">
    <name type="scientific">Dryococelus australis</name>
    <dbReference type="NCBI Taxonomy" id="614101"/>
    <lineage>
        <taxon>Eukaryota</taxon>
        <taxon>Metazoa</taxon>
        <taxon>Ecdysozoa</taxon>
        <taxon>Arthropoda</taxon>
        <taxon>Hexapoda</taxon>
        <taxon>Insecta</taxon>
        <taxon>Pterygota</taxon>
        <taxon>Neoptera</taxon>
        <taxon>Polyneoptera</taxon>
        <taxon>Phasmatodea</taxon>
        <taxon>Verophasmatodea</taxon>
        <taxon>Anareolatae</taxon>
        <taxon>Phasmatidae</taxon>
        <taxon>Eurycanthinae</taxon>
        <taxon>Dryococelus</taxon>
    </lineage>
</organism>
<protein>
    <recommendedName>
        <fullName evidence="1">Integrase catalytic domain-containing protein</fullName>
    </recommendedName>
</protein>
<dbReference type="InterPro" id="IPR036397">
    <property type="entry name" value="RNaseH_sf"/>
</dbReference>
<keyword evidence="3" id="KW-1185">Reference proteome</keyword>
<evidence type="ECO:0000313" key="2">
    <source>
        <dbReference type="EMBL" id="KAJ8886079.1"/>
    </source>
</evidence>
<feature type="domain" description="Integrase catalytic" evidence="1">
    <location>
        <begin position="29"/>
        <end position="119"/>
    </location>
</feature>
<dbReference type="InterPro" id="IPR050951">
    <property type="entry name" value="Retrovirus_Pol_polyprotein"/>
</dbReference>
<dbReference type="SUPFAM" id="SSF53098">
    <property type="entry name" value="Ribonuclease H-like"/>
    <property type="match status" value="1"/>
</dbReference>
<dbReference type="PANTHER" id="PTHR37984:SF5">
    <property type="entry name" value="PROTEIN NYNRIN-LIKE"/>
    <property type="match status" value="1"/>
</dbReference>
<name>A0ABQ9HNX1_9NEOP</name>
<dbReference type="PANTHER" id="PTHR37984">
    <property type="entry name" value="PROTEIN CBG26694"/>
    <property type="match status" value="1"/>
</dbReference>
<evidence type="ECO:0000259" key="1">
    <source>
        <dbReference type="PROSITE" id="PS50994"/>
    </source>
</evidence>
<sequence length="149" mass="17353">MNKEIAEFISICVTSLNFQCKHTCELLLLREIPKLTWHTVGTYMFHFKGKYYLLIVDYLSKYVELIPLKHQSSETTIEVLKSVFARFGIPEKVHSANGPQFISNLQVSGILGMLHLTHISHGRMGWWKGIYRQLNGLWLIRCMIKRICI</sequence>
<dbReference type="Pfam" id="PF00665">
    <property type="entry name" value="rve"/>
    <property type="match status" value="1"/>
</dbReference>
<dbReference type="InterPro" id="IPR001584">
    <property type="entry name" value="Integrase_cat-core"/>
</dbReference>
<gene>
    <name evidence="2" type="ORF">PR048_012285</name>
</gene>
<dbReference type="PROSITE" id="PS50994">
    <property type="entry name" value="INTEGRASE"/>
    <property type="match status" value="1"/>
</dbReference>
<dbReference type="InterPro" id="IPR012337">
    <property type="entry name" value="RNaseH-like_sf"/>
</dbReference>